<name>A0A3A3FH88_9BURK</name>
<dbReference type="Gene3D" id="1.10.10.10">
    <property type="entry name" value="Winged helix-like DNA-binding domain superfamily/Winged helix DNA-binding domain"/>
    <property type="match status" value="1"/>
</dbReference>
<dbReference type="GO" id="GO:0003700">
    <property type="term" value="F:DNA-binding transcription factor activity"/>
    <property type="evidence" value="ECO:0007669"/>
    <property type="project" value="InterPro"/>
</dbReference>
<dbReference type="GO" id="GO:0005829">
    <property type="term" value="C:cytosol"/>
    <property type="evidence" value="ECO:0007669"/>
    <property type="project" value="TreeGrafter"/>
</dbReference>
<dbReference type="SUPFAM" id="SSF46785">
    <property type="entry name" value="Winged helix' DNA-binding domain"/>
    <property type="match status" value="1"/>
</dbReference>
<sequence length="314" mass="33921">MRYELTDLRLFLAIAEARNLSAGASSLHITASSASYRLKNLEQAIGTQLFLRTARGMDLTPAGETLARHVRGLLLGVERMHDEVGRYSAGLKGQIRLLANSSSLNGFIIPAVSGFLIGNPNVNIDLDERASKVIPAAIAAGEADIGILAGAVEADGVEVVRYATDVLILVLPTGHPLCREKVIRFAAALDFDFVSMDRTSSNYLFLQEVAQRAGKHPNVRIHAHSFDAVLTLVSEGVGIALVPQSVAIEALRAKRVAQVRLNEPWALRELNLILQAGQQLPSYTAALVQFLLNDPRVCETRESIHSGFPASLDT</sequence>
<keyword evidence="7" id="KW-1185">Reference proteome</keyword>
<dbReference type="Proteomes" id="UP000265955">
    <property type="component" value="Unassembled WGS sequence"/>
</dbReference>
<dbReference type="InterPro" id="IPR005119">
    <property type="entry name" value="LysR_subst-bd"/>
</dbReference>
<keyword evidence="4" id="KW-0804">Transcription</keyword>
<dbReference type="OrthoDB" id="9785974at2"/>
<dbReference type="AlphaFoldDB" id="A0A3A3FH88"/>
<dbReference type="Pfam" id="PF00126">
    <property type="entry name" value="HTH_1"/>
    <property type="match status" value="1"/>
</dbReference>
<comment type="similarity">
    <text evidence="1">Belongs to the LysR transcriptional regulatory family.</text>
</comment>
<reference evidence="7" key="1">
    <citation type="submission" date="2018-09" db="EMBL/GenBank/DDBJ databases">
        <authorList>
            <person name="Zhu H."/>
        </authorList>
    </citation>
    <scope>NUCLEOTIDE SEQUENCE [LARGE SCALE GENOMIC DNA]</scope>
    <source>
        <strain evidence="7">K1R23-30</strain>
    </source>
</reference>
<dbReference type="EMBL" id="QYUO01000003">
    <property type="protein sequence ID" value="RJF92530.1"/>
    <property type="molecule type" value="Genomic_DNA"/>
</dbReference>
<dbReference type="PANTHER" id="PTHR30419">
    <property type="entry name" value="HTH-TYPE TRANSCRIPTIONAL REGULATOR YBHD"/>
    <property type="match status" value="1"/>
</dbReference>
<dbReference type="InterPro" id="IPR000847">
    <property type="entry name" value="LysR_HTH_N"/>
</dbReference>
<dbReference type="InterPro" id="IPR036388">
    <property type="entry name" value="WH-like_DNA-bd_sf"/>
</dbReference>
<evidence type="ECO:0000256" key="4">
    <source>
        <dbReference type="ARBA" id="ARBA00023163"/>
    </source>
</evidence>
<proteinExistence type="inferred from homology"/>
<dbReference type="PANTHER" id="PTHR30419:SF2">
    <property type="entry name" value="LYSR FAMILY TRANSCRIPTIONAL REGULATOR"/>
    <property type="match status" value="1"/>
</dbReference>
<evidence type="ECO:0000313" key="7">
    <source>
        <dbReference type="Proteomes" id="UP000265955"/>
    </source>
</evidence>
<keyword evidence="3" id="KW-0238">DNA-binding</keyword>
<evidence type="ECO:0000256" key="1">
    <source>
        <dbReference type="ARBA" id="ARBA00009437"/>
    </source>
</evidence>
<comment type="caution">
    <text evidence="6">The sequence shown here is derived from an EMBL/GenBank/DDBJ whole genome shotgun (WGS) entry which is preliminary data.</text>
</comment>
<dbReference type="SUPFAM" id="SSF53850">
    <property type="entry name" value="Periplasmic binding protein-like II"/>
    <property type="match status" value="1"/>
</dbReference>
<dbReference type="InterPro" id="IPR050950">
    <property type="entry name" value="HTH-type_LysR_regulators"/>
</dbReference>
<protein>
    <submittedName>
        <fullName evidence="6">LysR family transcriptional regulator</fullName>
    </submittedName>
</protein>
<dbReference type="InterPro" id="IPR036390">
    <property type="entry name" value="WH_DNA-bd_sf"/>
</dbReference>
<organism evidence="6 7">
    <name type="scientific">Noviherbaspirillum saxi</name>
    <dbReference type="NCBI Taxonomy" id="2320863"/>
    <lineage>
        <taxon>Bacteria</taxon>
        <taxon>Pseudomonadati</taxon>
        <taxon>Pseudomonadota</taxon>
        <taxon>Betaproteobacteria</taxon>
        <taxon>Burkholderiales</taxon>
        <taxon>Oxalobacteraceae</taxon>
        <taxon>Noviherbaspirillum</taxon>
    </lineage>
</organism>
<dbReference type="PROSITE" id="PS50931">
    <property type="entry name" value="HTH_LYSR"/>
    <property type="match status" value="1"/>
</dbReference>
<dbReference type="CDD" id="cd08421">
    <property type="entry name" value="PBP2_LTTR_like_1"/>
    <property type="match status" value="1"/>
</dbReference>
<evidence type="ECO:0000313" key="6">
    <source>
        <dbReference type="EMBL" id="RJF92530.1"/>
    </source>
</evidence>
<gene>
    <name evidence="6" type="ORF">D3871_28450</name>
</gene>
<evidence type="ECO:0000256" key="3">
    <source>
        <dbReference type="ARBA" id="ARBA00023125"/>
    </source>
</evidence>
<dbReference type="FunFam" id="1.10.10.10:FF:000001">
    <property type="entry name" value="LysR family transcriptional regulator"/>
    <property type="match status" value="1"/>
</dbReference>
<dbReference type="GO" id="GO:0003677">
    <property type="term" value="F:DNA binding"/>
    <property type="evidence" value="ECO:0007669"/>
    <property type="project" value="UniProtKB-KW"/>
</dbReference>
<keyword evidence="2" id="KW-0805">Transcription regulation</keyword>
<evidence type="ECO:0000259" key="5">
    <source>
        <dbReference type="PROSITE" id="PS50931"/>
    </source>
</evidence>
<evidence type="ECO:0000256" key="2">
    <source>
        <dbReference type="ARBA" id="ARBA00023015"/>
    </source>
</evidence>
<feature type="domain" description="HTH lysR-type" evidence="5">
    <location>
        <begin position="1"/>
        <end position="60"/>
    </location>
</feature>
<dbReference type="Gene3D" id="3.40.190.290">
    <property type="match status" value="1"/>
</dbReference>
<dbReference type="RefSeq" id="WP_119772449.1">
    <property type="nucleotide sequence ID" value="NZ_QYUO01000003.1"/>
</dbReference>
<dbReference type="Pfam" id="PF03466">
    <property type="entry name" value="LysR_substrate"/>
    <property type="match status" value="1"/>
</dbReference>
<accession>A0A3A3FH88</accession>